<dbReference type="RefSeq" id="WP_115310273.1">
    <property type="nucleotide sequence ID" value="NZ_UHIO01000001.1"/>
</dbReference>
<proteinExistence type="predicted"/>
<name>A0A380NKU2_9FIRM</name>
<dbReference type="OrthoDB" id="9778320at2"/>
<keyword evidence="5" id="KW-1185">Reference proteome</keyword>
<gene>
    <name evidence="4" type="primary">pgaB_2</name>
    <name evidence="4" type="ORF">NCTC12020_01091</name>
</gene>
<dbReference type="Gene3D" id="3.20.20.370">
    <property type="entry name" value="Glycoside hydrolase/deacetylase"/>
    <property type="match status" value="1"/>
</dbReference>
<dbReference type="InterPro" id="IPR051398">
    <property type="entry name" value="Polysacch_Deacetylase"/>
</dbReference>
<protein>
    <submittedName>
        <fullName evidence="4">Poly-beta-1,6-N-acetyl-D-glucosamine N-deacetylase</fullName>
        <ecNumber evidence="4">3.5.1.-</ecNumber>
    </submittedName>
</protein>
<evidence type="ECO:0000313" key="4">
    <source>
        <dbReference type="EMBL" id="SUP43177.1"/>
    </source>
</evidence>
<keyword evidence="4" id="KW-0378">Hydrolase</keyword>
<dbReference type="GO" id="GO:0005576">
    <property type="term" value="C:extracellular region"/>
    <property type="evidence" value="ECO:0007669"/>
    <property type="project" value="UniProtKB-SubCell"/>
</dbReference>
<dbReference type="PANTHER" id="PTHR34216">
    <property type="match status" value="1"/>
</dbReference>
<dbReference type="PROSITE" id="PS51677">
    <property type="entry name" value="NODB"/>
    <property type="match status" value="1"/>
</dbReference>
<dbReference type="SUPFAM" id="SSF88713">
    <property type="entry name" value="Glycoside hydrolase/deacetylase"/>
    <property type="match status" value="1"/>
</dbReference>
<keyword evidence="2" id="KW-0732">Signal</keyword>
<dbReference type="CDD" id="cd10918">
    <property type="entry name" value="CE4_NodB_like_5s_6s"/>
    <property type="match status" value="1"/>
</dbReference>
<dbReference type="InterPro" id="IPR011330">
    <property type="entry name" value="Glyco_hydro/deAcase_b/a-brl"/>
</dbReference>
<dbReference type="GO" id="GO:0016810">
    <property type="term" value="F:hydrolase activity, acting on carbon-nitrogen (but not peptide) bonds"/>
    <property type="evidence" value="ECO:0007669"/>
    <property type="project" value="InterPro"/>
</dbReference>
<dbReference type="EMBL" id="UHIO01000001">
    <property type="protein sequence ID" value="SUP43177.1"/>
    <property type="molecule type" value="Genomic_DNA"/>
</dbReference>
<evidence type="ECO:0000256" key="2">
    <source>
        <dbReference type="ARBA" id="ARBA00022729"/>
    </source>
</evidence>
<dbReference type="InterPro" id="IPR002509">
    <property type="entry name" value="NODB_dom"/>
</dbReference>
<dbReference type="Proteomes" id="UP000255367">
    <property type="component" value="Unassembled WGS sequence"/>
</dbReference>
<feature type="domain" description="NodB homology" evidence="3">
    <location>
        <begin position="108"/>
        <end position="270"/>
    </location>
</feature>
<accession>A0A380NKU2</accession>
<organism evidence="4 5">
    <name type="scientific">Veillonella criceti</name>
    <dbReference type="NCBI Taxonomy" id="103891"/>
    <lineage>
        <taxon>Bacteria</taxon>
        <taxon>Bacillati</taxon>
        <taxon>Bacillota</taxon>
        <taxon>Negativicutes</taxon>
        <taxon>Veillonellales</taxon>
        <taxon>Veillonellaceae</taxon>
        <taxon>Veillonella</taxon>
    </lineage>
</organism>
<evidence type="ECO:0000256" key="1">
    <source>
        <dbReference type="ARBA" id="ARBA00004613"/>
    </source>
</evidence>
<dbReference type="Pfam" id="PF01522">
    <property type="entry name" value="Polysacc_deac_1"/>
    <property type="match status" value="1"/>
</dbReference>
<comment type="subcellular location">
    <subcellularLocation>
        <location evidence="1">Secreted</location>
    </subcellularLocation>
</comment>
<evidence type="ECO:0000313" key="5">
    <source>
        <dbReference type="Proteomes" id="UP000255367"/>
    </source>
</evidence>
<dbReference type="GO" id="GO:0005975">
    <property type="term" value="P:carbohydrate metabolic process"/>
    <property type="evidence" value="ECO:0007669"/>
    <property type="project" value="InterPro"/>
</dbReference>
<dbReference type="PANTHER" id="PTHR34216:SF3">
    <property type="entry name" value="POLY-BETA-1,6-N-ACETYL-D-GLUCOSAMINE N-DEACETYLASE"/>
    <property type="match status" value="1"/>
</dbReference>
<dbReference type="AlphaFoldDB" id="A0A380NKU2"/>
<sequence length="270" mass="30184">MKRFIVVFALLAGLLMILAGCMSETKEATVSEANTQPEAVTKTVATAVPEGIPVLMYHKIGPDEDNDAVIREDLFRAQMKLLHDKGFNPITMEQLNEYVRHGTAVPVKPVVLTFDDGYADTYSIVYPVLKEYGFAATVYVNPGDVGTRLTWEQIKEMKDGGVTIASHGYDHVRMNELSNSDQLANIVKAQLALKEKLDIDNQWFCYPYGRENEYSQKAAADNGILLAVTMNPGWVHKGDNPYALHRIWIGNAVDLAHFEERITTEDYADL</sequence>
<evidence type="ECO:0000259" key="3">
    <source>
        <dbReference type="PROSITE" id="PS51677"/>
    </source>
</evidence>
<reference evidence="4 5" key="1">
    <citation type="submission" date="2018-06" db="EMBL/GenBank/DDBJ databases">
        <authorList>
            <consortium name="Pathogen Informatics"/>
            <person name="Doyle S."/>
        </authorList>
    </citation>
    <scope>NUCLEOTIDE SEQUENCE [LARGE SCALE GENOMIC DNA]</scope>
    <source>
        <strain evidence="4 5">NCTC12020</strain>
    </source>
</reference>
<dbReference type="PROSITE" id="PS51257">
    <property type="entry name" value="PROKAR_LIPOPROTEIN"/>
    <property type="match status" value="1"/>
</dbReference>
<dbReference type="EC" id="3.5.1.-" evidence="4"/>